<sequence>MTKKFTINCDFGGQMSPFAIFIGKPEKGHHPLHFQADWLSKARGGMIPGEVMEAVTQLQELAEKNGVALEDLCVYALGTEKQQSELEGVQEESSVQEEGNIQEESFVEEPQDGEEMVAEVPGQEEIAQGFPGESTEEESTEEELTEEELTEEESTEEESTEEESTEEKKTN</sequence>
<feature type="compositionally biased region" description="Acidic residues" evidence="1">
    <location>
        <begin position="105"/>
        <end position="117"/>
    </location>
</feature>
<comment type="caution">
    <text evidence="2">The sequence shown here is derived from an EMBL/GenBank/DDBJ whole genome shotgun (WGS) entry which is preliminary data.</text>
</comment>
<dbReference type="Pfam" id="PF11020">
    <property type="entry name" value="DUF2610"/>
    <property type="match status" value="1"/>
</dbReference>
<dbReference type="InterPro" id="IPR021277">
    <property type="entry name" value="DUF2610"/>
</dbReference>
<dbReference type="EMBL" id="JARJFB010000006">
    <property type="protein sequence ID" value="MEA0970214.1"/>
    <property type="molecule type" value="Genomic_DNA"/>
</dbReference>
<accession>A0ABU5NAM7</accession>
<evidence type="ECO:0000256" key="1">
    <source>
        <dbReference type="SAM" id="MobiDB-lite"/>
    </source>
</evidence>
<reference evidence="2 3" key="1">
    <citation type="submission" date="2023-03" db="EMBL/GenBank/DDBJ databases">
        <title>Host association and intracellularity evolved multiple times independently in the Rickettsiales.</title>
        <authorList>
            <person name="Castelli M."/>
            <person name="Nardi T."/>
            <person name="Gammuto L."/>
            <person name="Bellinzona G."/>
            <person name="Sabaneyeva E."/>
            <person name="Potekhin A."/>
            <person name="Serra V."/>
            <person name="Petroni G."/>
            <person name="Sassera D."/>
        </authorList>
    </citation>
    <scope>NUCLEOTIDE SEQUENCE [LARGE SCALE GENOMIC DNA]</scope>
    <source>
        <strain evidence="2 3">Sr 2-6</strain>
    </source>
</reference>
<evidence type="ECO:0000313" key="2">
    <source>
        <dbReference type="EMBL" id="MEA0970214.1"/>
    </source>
</evidence>
<feature type="compositionally biased region" description="Low complexity" evidence="1">
    <location>
        <begin position="85"/>
        <end position="99"/>
    </location>
</feature>
<gene>
    <name evidence="2" type="ORF">Megvenef_00166</name>
</gene>
<organism evidence="2 3">
    <name type="scientific">Candidatus Megaera venefica</name>
    <dbReference type="NCBI Taxonomy" id="2055910"/>
    <lineage>
        <taxon>Bacteria</taxon>
        <taxon>Pseudomonadati</taxon>
        <taxon>Pseudomonadota</taxon>
        <taxon>Alphaproteobacteria</taxon>
        <taxon>Rickettsiales</taxon>
        <taxon>Rickettsiaceae</taxon>
        <taxon>Candidatus Megaera</taxon>
    </lineage>
</organism>
<keyword evidence="3" id="KW-1185">Reference proteome</keyword>
<evidence type="ECO:0000313" key="3">
    <source>
        <dbReference type="Proteomes" id="UP001291687"/>
    </source>
</evidence>
<proteinExistence type="predicted"/>
<feature type="region of interest" description="Disordered" evidence="1">
    <location>
        <begin position="82"/>
        <end position="171"/>
    </location>
</feature>
<dbReference type="Proteomes" id="UP001291687">
    <property type="component" value="Unassembled WGS sequence"/>
</dbReference>
<feature type="compositionally biased region" description="Acidic residues" evidence="1">
    <location>
        <begin position="134"/>
        <end position="165"/>
    </location>
</feature>
<name>A0ABU5NAM7_9RICK</name>
<protein>
    <submittedName>
        <fullName evidence="2">DUF2610 domain-containing protein</fullName>
    </submittedName>
</protein>